<dbReference type="InterPro" id="IPR036388">
    <property type="entry name" value="WH-like_DNA-bd_sf"/>
</dbReference>
<dbReference type="Gene3D" id="1.10.10.10">
    <property type="entry name" value="Winged helix-like DNA-binding domain superfamily/Winged helix DNA-binding domain"/>
    <property type="match status" value="1"/>
</dbReference>
<dbReference type="eggNOG" id="COG1180">
    <property type="taxonomic scope" value="Bacteria"/>
</dbReference>
<dbReference type="CDD" id="cd01335">
    <property type="entry name" value="Radical_SAM"/>
    <property type="match status" value="1"/>
</dbReference>
<dbReference type="InterPro" id="IPR013785">
    <property type="entry name" value="Aldolase_TIM"/>
</dbReference>
<reference evidence="8" key="1">
    <citation type="submission" date="2016-10" db="EMBL/GenBank/DDBJ databases">
        <authorList>
            <person name="Varghese N."/>
        </authorList>
    </citation>
    <scope>NUCLEOTIDE SEQUENCE [LARGE SCALE GENOMIC DNA]</scope>
    <source>
        <strain evidence="8">DSM 20406</strain>
    </source>
</reference>
<dbReference type="PANTHER" id="PTHR11228:SF27">
    <property type="entry name" value="GLYCYL-RADICAL ENZYME ACTIVATING ENZYME MJ1227-RELATED"/>
    <property type="match status" value="1"/>
</dbReference>
<dbReference type="Gene3D" id="3.20.20.70">
    <property type="entry name" value="Aldolase class I"/>
    <property type="match status" value="1"/>
</dbReference>
<accession>A0A1H6SWH4</accession>
<dbReference type="SFLD" id="SFLDG01067">
    <property type="entry name" value="SPASM/twitch_domain_containing"/>
    <property type="match status" value="1"/>
</dbReference>
<keyword evidence="4" id="KW-0411">Iron-sulfur</keyword>
<dbReference type="InterPro" id="IPR058240">
    <property type="entry name" value="rSAM_sf"/>
</dbReference>
<dbReference type="GO" id="GO:0003700">
    <property type="term" value="F:DNA-binding transcription factor activity"/>
    <property type="evidence" value="ECO:0007669"/>
    <property type="project" value="InterPro"/>
</dbReference>
<evidence type="ECO:0000256" key="4">
    <source>
        <dbReference type="ARBA" id="ARBA00023014"/>
    </source>
</evidence>
<dbReference type="EMBL" id="FNYK01000018">
    <property type="protein sequence ID" value="SEI71236.1"/>
    <property type="molecule type" value="Genomic_DNA"/>
</dbReference>
<keyword evidence="1" id="KW-0949">S-adenosyl-L-methionine</keyword>
<protein>
    <submittedName>
        <fullName evidence="7">Anaerobic ribonucleoside-triphosphate reductase activating protein</fullName>
    </submittedName>
</protein>
<dbReference type="InterPro" id="IPR000835">
    <property type="entry name" value="HTH_MarR-typ"/>
</dbReference>
<dbReference type="InterPro" id="IPR012840">
    <property type="entry name" value="NrdG2"/>
</dbReference>
<dbReference type="OrthoDB" id="2329008at2"/>
<dbReference type="SUPFAM" id="SSF46785">
    <property type="entry name" value="Winged helix' DNA-binding domain"/>
    <property type="match status" value="1"/>
</dbReference>
<dbReference type="PROSITE" id="PS51918">
    <property type="entry name" value="RADICAL_SAM"/>
    <property type="match status" value="1"/>
</dbReference>
<dbReference type="PROSITE" id="PS50995">
    <property type="entry name" value="HTH_MARR_2"/>
    <property type="match status" value="1"/>
</dbReference>
<dbReference type="AlphaFoldDB" id="A0A1H6SWH4"/>
<name>A0A1H6SWH4_9FIRM</name>
<keyword evidence="8" id="KW-1185">Reference proteome</keyword>
<dbReference type="GO" id="GO:0046872">
    <property type="term" value="F:metal ion binding"/>
    <property type="evidence" value="ECO:0007669"/>
    <property type="project" value="UniProtKB-KW"/>
</dbReference>
<dbReference type="PANTHER" id="PTHR11228">
    <property type="entry name" value="RADICAL SAM DOMAIN PROTEIN"/>
    <property type="match status" value="1"/>
</dbReference>
<dbReference type="SMART" id="SM00347">
    <property type="entry name" value="HTH_MARR"/>
    <property type="match status" value="1"/>
</dbReference>
<dbReference type="GO" id="GO:0003824">
    <property type="term" value="F:catalytic activity"/>
    <property type="evidence" value="ECO:0007669"/>
    <property type="project" value="InterPro"/>
</dbReference>
<evidence type="ECO:0000313" key="8">
    <source>
        <dbReference type="Proteomes" id="UP000183028"/>
    </source>
</evidence>
<dbReference type="Pfam" id="PF01047">
    <property type="entry name" value="MarR"/>
    <property type="match status" value="1"/>
</dbReference>
<proteinExistence type="predicted"/>
<sequence length="379" mass="43711">MDKSTDLLVNNSILYRCTQKYYDQQLAQYDVGYGQVVYLIMIYEHEGITMKELAKMGSFDKGTITKAISKLEKLHYVRLEENVKDKRSKLLYTTDQAKELITKIYLVRKEWWEHLNNGLDVESSDLFAEVMQKVVDKAQSYTDIENEAVHFFGLQKLTLLDYPGKMACTLFTGGCNMKCPFCHNSELVFLPESMMEINQDDIDQFLDKRQGLLEGICITGGEPLIHPGLKTAIAKMKAKGYKIKLDTNGTYPDYLKELIEEGLVDYVAMDIKNAPAKYAMTAGVEQLNLDAIEASMHYLMENHIPYEFRTTIVKEFHEKEDIEAVGKWIKGAKSYYLQNFENNEHVIDNSLHAVKKEVLEDYKKILLQYVEHVEIRGVE</sequence>
<evidence type="ECO:0000313" key="7">
    <source>
        <dbReference type="EMBL" id="SEI71236.1"/>
    </source>
</evidence>
<dbReference type="PRINTS" id="PR00598">
    <property type="entry name" value="HTHMARR"/>
</dbReference>
<dbReference type="GO" id="GO:0051536">
    <property type="term" value="F:iron-sulfur cluster binding"/>
    <property type="evidence" value="ECO:0007669"/>
    <property type="project" value="UniProtKB-KW"/>
</dbReference>
<dbReference type="InterPro" id="IPR050377">
    <property type="entry name" value="Radical_SAM_PqqE_MftC-like"/>
</dbReference>
<dbReference type="InterPro" id="IPR007197">
    <property type="entry name" value="rSAM"/>
</dbReference>
<feature type="domain" description="Radical SAM core" evidence="6">
    <location>
        <begin position="161"/>
        <end position="376"/>
    </location>
</feature>
<keyword evidence="2" id="KW-0479">Metal-binding</keyword>
<dbReference type="Proteomes" id="UP000183028">
    <property type="component" value="Unassembled WGS sequence"/>
</dbReference>
<organism evidence="7 8">
    <name type="scientific">Sharpea azabuensis</name>
    <dbReference type="NCBI Taxonomy" id="322505"/>
    <lineage>
        <taxon>Bacteria</taxon>
        <taxon>Bacillati</taxon>
        <taxon>Bacillota</taxon>
        <taxon>Erysipelotrichia</taxon>
        <taxon>Erysipelotrichales</taxon>
        <taxon>Coprobacillaceae</taxon>
        <taxon>Sharpea</taxon>
    </lineage>
</organism>
<evidence type="ECO:0000256" key="2">
    <source>
        <dbReference type="ARBA" id="ARBA00022723"/>
    </source>
</evidence>
<dbReference type="NCBIfam" id="TIGR02495">
    <property type="entry name" value="NrdG2"/>
    <property type="match status" value="1"/>
</dbReference>
<dbReference type="eggNOG" id="COG1846">
    <property type="taxonomic scope" value="Bacteria"/>
</dbReference>
<dbReference type="Pfam" id="PF04055">
    <property type="entry name" value="Radical_SAM"/>
    <property type="match status" value="1"/>
</dbReference>
<evidence type="ECO:0000256" key="3">
    <source>
        <dbReference type="ARBA" id="ARBA00023004"/>
    </source>
</evidence>
<dbReference type="SFLD" id="SFLDS00029">
    <property type="entry name" value="Radical_SAM"/>
    <property type="match status" value="2"/>
</dbReference>
<keyword evidence="3" id="KW-0408">Iron</keyword>
<dbReference type="RefSeq" id="WP_074731870.1">
    <property type="nucleotide sequence ID" value="NZ_FNYK01000018.1"/>
</dbReference>
<gene>
    <name evidence="7" type="ORF">SAMN04487834_101834</name>
</gene>
<evidence type="ECO:0000256" key="1">
    <source>
        <dbReference type="ARBA" id="ARBA00022691"/>
    </source>
</evidence>
<dbReference type="SUPFAM" id="SSF102114">
    <property type="entry name" value="Radical SAM enzymes"/>
    <property type="match status" value="1"/>
</dbReference>
<evidence type="ECO:0000259" key="5">
    <source>
        <dbReference type="PROSITE" id="PS50995"/>
    </source>
</evidence>
<feature type="domain" description="HTH marR-type" evidence="5">
    <location>
        <begin position="1"/>
        <end position="136"/>
    </location>
</feature>
<evidence type="ECO:0000259" key="6">
    <source>
        <dbReference type="PROSITE" id="PS51918"/>
    </source>
</evidence>
<dbReference type="SFLD" id="SFLDG01094">
    <property type="entry name" value="Uncharacterised_Radical_SAM_Su"/>
    <property type="match status" value="1"/>
</dbReference>
<dbReference type="STRING" id="322505.SAMN04487836_104110"/>
<dbReference type="InterPro" id="IPR036390">
    <property type="entry name" value="WH_DNA-bd_sf"/>
</dbReference>